<feature type="transmembrane region" description="Helical" evidence="7">
    <location>
        <begin position="472"/>
        <end position="493"/>
    </location>
</feature>
<gene>
    <name evidence="8" type="ORF">N1F79_18015</name>
</gene>
<organism evidence="8 9">
    <name type="scientific">Flavivirga spongiicola</name>
    <dbReference type="NCBI Taxonomy" id="421621"/>
    <lineage>
        <taxon>Bacteria</taxon>
        <taxon>Pseudomonadati</taxon>
        <taxon>Bacteroidota</taxon>
        <taxon>Flavobacteriia</taxon>
        <taxon>Flavobacteriales</taxon>
        <taxon>Flavobacteriaceae</taxon>
        <taxon>Flavivirga</taxon>
    </lineage>
</organism>
<evidence type="ECO:0000256" key="7">
    <source>
        <dbReference type="SAM" id="Phobius"/>
    </source>
</evidence>
<dbReference type="CDD" id="cd10329">
    <property type="entry name" value="SLC5sbd_SGLT1-like"/>
    <property type="match status" value="1"/>
</dbReference>
<feature type="transmembrane region" description="Helical" evidence="7">
    <location>
        <begin position="46"/>
        <end position="65"/>
    </location>
</feature>
<evidence type="ECO:0000256" key="1">
    <source>
        <dbReference type="ARBA" id="ARBA00004141"/>
    </source>
</evidence>
<dbReference type="EMBL" id="JAODOP010000004">
    <property type="protein sequence ID" value="MEF3835034.1"/>
    <property type="molecule type" value="Genomic_DNA"/>
</dbReference>
<feature type="transmembrane region" description="Helical" evidence="7">
    <location>
        <begin position="271"/>
        <end position="292"/>
    </location>
</feature>
<comment type="subcellular location">
    <subcellularLocation>
        <location evidence="1">Membrane</location>
        <topology evidence="1">Multi-pass membrane protein</topology>
    </subcellularLocation>
</comment>
<name>A0ABU7XX79_9FLAO</name>
<dbReference type="PANTHER" id="PTHR11819:SF195">
    <property type="entry name" value="SODIUM_GLUCOSE COTRANSPORTER 4"/>
    <property type="match status" value="1"/>
</dbReference>
<feature type="transmembrane region" description="Helical" evidence="7">
    <location>
        <begin position="6"/>
        <end position="26"/>
    </location>
</feature>
<feature type="transmembrane region" description="Helical" evidence="7">
    <location>
        <begin position="442"/>
        <end position="460"/>
    </location>
</feature>
<dbReference type="PROSITE" id="PS50283">
    <property type="entry name" value="NA_SOLUT_SYMP_3"/>
    <property type="match status" value="1"/>
</dbReference>
<evidence type="ECO:0000256" key="6">
    <source>
        <dbReference type="RuleBase" id="RU362091"/>
    </source>
</evidence>
<dbReference type="Gene3D" id="1.20.1730.10">
    <property type="entry name" value="Sodium/glucose cotransporter"/>
    <property type="match status" value="1"/>
</dbReference>
<dbReference type="Proteomes" id="UP001337305">
    <property type="component" value="Unassembled WGS sequence"/>
</dbReference>
<feature type="transmembrane region" description="Helical" evidence="7">
    <location>
        <begin position="184"/>
        <end position="202"/>
    </location>
</feature>
<dbReference type="PANTHER" id="PTHR11819">
    <property type="entry name" value="SOLUTE CARRIER FAMILY 5"/>
    <property type="match status" value="1"/>
</dbReference>
<keyword evidence="4 7" id="KW-1133">Transmembrane helix</keyword>
<comment type="caution">
    <text evidence="8">The sequence shown here is derived from an EMBL/GenBank/DDBJ whole genome shotgun (WGS) entry which is preliminary data.</text>
</comment>
<protein>
    <submittedName>
        <fullName evidence="8">Sodium:solute symporter</fullName>
    </submittedName>
</protein>
<dbReference type="InterPro" id="IPR001734">
    <property type="entry name" value="Na/solute_symporter"/>
</dbReference>
<keyword evidence="9" id="KW-1185">Reference proteome</keyword>
<comment type="similarity">
    <text evidence="2 6">Belongs to the sodium:solute symporter (SSF) (TC 2.A.21) family.</text>
</comment>
<evidence type="ECO:0000256" key="4">
    <source>
        <dbReference type="ARBA" id="ARBA00022989"/>
    </source>
</evidence>
<feature type="transmembrane region" description="Helical" evidence="7">
    <location>
        <begin position="417"/>
        <end position="435"/>
    </location>
</feature>
<evidence type="ECO:0000256" key="5">
    <source>
        <dbReference type="ARBA" id="ARBA00023136"/>
    </source>
</evidence>
<dbReference type="NCBIfam" id="TIGR00813">
    <property type="entry name" value="sss"/>
    <property type="match status" value="1"/>
</dbReference>
<feature type="transmembrane region" description="Helical" evidence="7">
    <location>
        <begin position="382"/>
        <end position="405"/>
    </location>
</feature>
<dbReference type="Pfam" id="PF00474">
    <property type="entry name" value="SSF"/>
    <property type="match status" value="1"/>
</dbReference>
<feature type="transmembrane region" description="Helical" evidence="7">
    <location>
        <begin position="336"/>
        <end position="361"/>
    </location>
</feature>
<dbReference type="InterPro" id="IPR038377">
    <property type="entry name" value="Na/Glc_symporter_sf"/>
</dbReference>
<reference evidence="8 9" key="1">
    <citation type="submission" date="2022-09" db="EMBL/GenBank/DDBJ databases">
        <title>Genome sequencing of Flavivirga sp. MEBiC05379.</title>
        <authorList>
            <person name="Oh H.-M."/>
            <person name="Kwon K.K."/>
            <person name="Park M.J."/>
            <person name="Yang S.-H."/>
        </authorList>
    </citation>
    <scope>NUCLEOTIDE SEQUENCE [LARGE SCALE GENOMIC DNA]</scope>
    <source>
        <strain evidence="8 9">MEBiC05379</strain>
    </source>
</reference>
<dbReference type="RefSeq" id="WP_303307337.1">
    <property type="nucleotide sequence ID" value="NZ_JAODOP010000004.1"/>
</dbReference>
<keyword evidence="3 7" id="KW-0812">Transmembrane</keyword>
<feature type="transmembrane region" description="Helical" evidence="7">
    <location>
        <begin position="156"/>
        <end position="177"/>
    </location>
</feature>
<feature type="transmembrane region" description="Helical" evidence="7">
    <location>
        <begin position="231"/>
        <end position="250"/>
    </location>
</feature>
<feature type="transmembrane region" description="Helical" evidence="7">
    <location>
        <begin position="77"/>
        <end position="100"/>
    </location>
</feature>
<feature type="transmembrane region" description="Helical" evidence="7">
    <location>
        <begin position="121"/>
        <end position="150"/>
    </location>
</feature>
<evidence type="ECO:0000313" key="9">
    <source>
        <dbReference type="Proteomes" id="UP001337305"/>
    </source>
</evidence>
<sequence>MNSINLSITDIVILLCYFALIIWWALKHGKSKDSDSYFLAGRNMKWPIVGLSLFAASVSSSTLMGHSGEGFISGIAVFNYNIVSILVMVFFGMFFLPFYIKSKIFTIPEFLERRFDGRSRTYFSFITIIGNVFLDASATLYTGALIVKLIFPEADLFTIIVIMALVAGSYTIIGGLASAINADMIQAIILIIGSCILSIYAFNEIGGWSEFHDRFGEGVWLKLTRPLDDPTVPWLGMIIGIPILGFYFWGNNQVMVQRVLSAKSIDHGRKGVLLVGFLYLLTLFIFIIPGLIGRGISLFGVENLPTEMITGLDLKENFNINTDEVYPRLITRLLPVGLIGIILAAMVSALTSTLSATLSSVSTLFTMDFYSKINPKADSKKLVWVGRITAIVMLIVAIAWAPFIAKFDSLVSYYQEIVSYIAPPIVGTFFLGLFWKRCNSQGAFMGLMSGLVMAAGMMIVKYGAGFDPGMHFLIMAPIIMILSIAVNIVTSYLSAPPSDEKVKENSWTIDIWREETKALKGVVWYKNFRVLSMLLVASCIIMYALYY</sequence>
<feature type="transmembrane region" description="Helical" evidence="7">
    <location>
        <begin position="527"/>
        <end position="546"/>
    </location>
</feature>
<accession>A0ABU7XX79</accession>
<evidence type="ECO:0000256" key="2">
    <source>
        <dbReference type="ARBA" id="ARBA00006434"/>
    </source>
</evidence>
<keyword evidence="5 7" id="KW-0472">Membrane</keyword>
<evidence type="ECO:0000313" key="8">
    <source>
        <dbReference type="EMBL" id="MEF3835034.1"/>
    </source>
</evidence>
<evidence type="ECO:0000256" key="3">
    <source>
        <dbReference type="ARBA" id="ARBA00022692"/>
    </source>
</evidence>
<proteinExistence type="inferred from homology"/>